<dbReference type="OrthoDB" id="2988517at2"/>
<feature type="compositionally biased region" description="Low complexity" evidence="1">
    <location>
        <begin position="82"/>
        <end position="91"/>
    </location>
</feature>
<dbReference type="Gene3D" id="1.10.10.1320">
    <property type="entry name" value="Anti-sigma factor, zinc-finger domain"/>
    <property type="match status" value="1"/>
</dbReference>
<dbReference type="RefSeq" id="WP_143878702.1">
    <property type="nucleotide sequence ID" value="NZ_BAABLZ010000001.1"/>
</dbReference>
<reference evidence="3 4" key="1">
    <citation type="submission" date="2019-07" db="EMBL/GenBank/DDBJ databases">
        <title>Lysobacter weifangensis sp. nov., isolated from bensulfuron-methyl contaminated farmland soil.</title>
        <authorList>
            <person name="Zhao H."/>
        </authorList>
    </citation>
    <scope>NUCLEOTIDE SEQUENCE [LARGE SCALE GENOMIC DNA]</scope>
    <source>
        <strain evidence="3 4">CC-Bw-6</strain>
    </source>
</reference>
<evidence type="ECO:0000313" key="4">
    <source>
        <dbReference type="Proteomes" id="UP000315891"/>
    </source>
</evidence>
<keyword evidence="4" id="KW-1185">Reference proteome</keyword>
<dbReference type="Gene3D" id="2.60.120.10">
    <property type="entry name" value="Jelly Rolls"/>
    <property type="match status" value="1"/>
</dbReference>
<sequence length="224" mass="24054">MNPRHHLDPATVLAHAAGAIAPEAAAIVAIHLEACGECRRAVARAERIGGLLLEHQHVHAAAEAQCERLRADMLERLDREPAAAATTPWREAASEPDPDRLPTPLHPYFGSKYSGLRWRWMGPGRHFIRVRGPSGGTLLMLRIAPGKRMPVHGHGGGEITQILRGAYQDSLGCFAAGDVADLDADIEHQPVILPGAACVCVAALDAPLRFPGWLARALQPVFGI</sequence>
<dbReference type="InterPro" id="IPR041916">
    <property type="entry name" value="Anti_sigma_zinc_sf"/>
</dbReference>
<dbReference type="InterPro" id="IPR012807">
    <property type="entry name" value="Anti-sigma_ChrR"/>
</dbReference>
<evidence type="ECO:0000259" key="2">
    <source>
        <dbReference type="Pfam" id="PF12973"/>
    </source>
</evidence>
<dbReference type="EMBL" id="CP041742">
    <property type="protein sequence ID" value="QDQ73189.1"/>
    <property type="molecule type" value="Genomic_DNA"/>
</dbReference>
<dbReference type="NCBIfam" id="TIGR02451">
    <property type="entry name" value="anti_sig_ChrR"/>
    <property type="match status" value="1"/>
</dbReference>
<dbReference type="InterPro" id="IPR025979">
    <property type="entry name" value="ChrR-like_cupin_dom"/>
</dbReference>
<feature type="domain" description="ChrR-like cupin" evidence="2">
    <location>
        <begin position="116"/>
        <end position="203"/>
    </location>
</feature>
<gene>
    <name evidence="3" type="ORF">FNZ56_04530</name>
</gene>
<dbReference type="InterPro" id="IPR014710">
    <property type="entry name" value="RmlC-like_jellyroll"/>
</dbReference>
<organism evidence="3 4">
    <name type="scientific">Pseudoluteimonas lycopersici</name>
    <dbReference type="NCBI Taxonomy" id="1324796"/>
    <lineage>
        <taxon>Bacteria</taxon>
        <taxon>Pseudomonadati</taxon>
        <taxon>Pseudomonadota</taxon>
        <taxon>Gammaproteobacteria</taxon>
        <taxon>Lysobacterales</taxon>
        <taxon>Lysobacteraceae</taxon>
        <taxon>Pseudoluteimonas</taxon>
    </lineage>
</organism>
<evidence type="ECO:0000313" key="3">
    <source>
        <dbReference type="EMBL" id="QDQ73189.1"/>
    </source>
</evidence>
<dbReference type="SUPFAM" id="SSF51182">
    <property type="entry name" value="RmlC-like cupins"/>
    <property type="match status" value="1"/>
</dbReference>
<dbReference type="Proteomes" id="UP000315891">
    <property type="component" value="Chromosome"/>
</dbReference>
<name>A0A516V3T2_9GAMM</name>
<dbReference type="AlphaFoldDB" id="A0A516V3T2"/>
<accession>A0A516V3T2</accession>
<evidence type="ECO:0000256" key="1">
    <source>
        <dbReference type="SAM" id="MobiDB-lite"/>
    </source>
</evidence>
<proteinExistence type="predicted"/>
<dbReference type="Pfam" id="PF12973">
    <property type="entry name" value="Cupin_7"/>
    <property type="match status" value="1"/>
</dbReference>
<feature type="region of interest" description="Disordered" evidence="1">
    <location>
        <begin position="81"/>
        <end position="103"/>
    </location>
</feature>
<dbReference type="InterPro" id="IPR011051">
    <property type="entry name" value="RmlC_Cupin_sf"/>
</dbReference>
<protein>
    <submittedName>
        <fullName evidence="3">Transcriptional regulator</fullName>
    </submittedName>
</protein>